<dbReference type="SUPFAM" id="SSF51735">
    <property type="entry name" value="NAD(P)-binding Rossmann-fold domains"/>
    <property type="match status" value="1"/>
</dbReference>
<proteinExistence type="predicted"/>
<dbReference type="EMBL" id="LT963352">
    <property type="protein sequence ID" value="SOR78242.1"/>
    <property type="molecule type" value="Genomic_DNA"/>
</dbReference>
<keyword evidence="5" id="KW-1185">Reference proteome</keyword>
<evidence type="ECO:0000313" key="5">
    <source>
        <dbReference type="Proteomes" id="UP000235464"/>
    </source>
</evidence>
<keyword evidence="2" id="KW-0520">NAD</keyword>
<dbReference type="PANTHER" id="PTHR10996:SF178">
    <property type="entry name" value="2-HYDROXYACID DEHYDROGENASE YGL185C-RELATED"/>
    <property type="match status" value="1"/>
</dbReference>
<dbReference type="InterPro" id="IPR036291">
    <property type="entry name" value="NAD(P)-bd_dom_sf"/>
</dbReference>
<accession>A0A2N9B4G6</accession>
<dbReference type="PANTHER" id="PTHR10996">
    <property type="entry name" value="2-HYDROXYACID DEHYDROGENASE-RELATED"/>
    <property type="match status" value="1"/>
</dbReference>
<dbReference type="GO" id="GO:0005829">
    <property type="term" value="C:cytosol"/>
    <property type="evidence" value="ECO:0007669"/>
    <property type="project" value="TreeGrafter"/>
</dbReference>
<sequence length="337" mass="35954">MPSPQLPRAVFAMDPVHLPLLFPPPLMERLRRTADIDPGLVVRDFTDPAAAAALACAEVLITGWGCPHLDAGALAAAPKLDAVLHAAGSVRSLVGDVLWERGVKVSSAVTGNALPVAEYTLAMILLVGKDAFDHRERFRRTHTYPGPAQTAATGNLGRRVGVIGASRVGRRLLELLRPFDLTVLLHDPYVSAAEAAALGAESLSLEELLRHSDIVSLHAPDIPETHHMLDRDRLALVRDGGVLINTARGALVDHDALADELVSGRLSAVLDVTDPEPLPAGSPLYDLPNVFLTPHIAGSLGNELERLGRIVVEELERLVAGLPPAHEVRHADLARVA</sequence>
<evidence type="ECO:0000313" key="4">
    <source>
        <dbReference type="EMBL" id="SOR78242.1"/>
    </source>
</evidence>
<keyword evidence="1 4" id="KW-0560">Oxidoreductase</keyword>
<dbReference type="EC" id="1.1.1.95" evidence="4"/>
<name>A0A2N9B4G6_STRCX</name>
<dbReference type="GO" id="GO:0030267">
    <property type="term" value="F:glyoxylate reductase (NADPH) activity"/>
    <property type="evidence" value="ECO:0007669"/>
    <property type="project" value="TreeGrafter"/>
</dbReference>
<dbReference type="SUPFAM" id="SSF52283">
    <property type="entry name" value="Formate/glycerate dehydrogenase catalytic domain-like"/>
    <property type="match status" value="1"/>
</dbReference>
<dbReference type="GO" id="GO:0004617">
    <property type="term" value="F:phosphoglycerate dehydrogenase activity"/>
    <property type="evidence" value="ECO:0007669"/>
    <property type="project" value="UniProtKB-EC"/>
</dbReference>
<dbReference type="InterPro" id="IPR029753">
    <property type="entry name" value="D-isomer_DH_CS"/>
</dbReference>
<feature type="domain" description="D-isomer specific 2-hydroxyacid dehydrogenase NAD-binding" evidence="3">
    <location>
        <begin position="122"/>
        <end position="297"/>
    </location>
</feature>
<dbReference type="GO" id="GO:0016618">
    <property type="term" value="F:hydroxypyruvate reductase [NAD(P)H] activity"/>
    <property type="evidence" value="ECO:0007669"/>
    <property type="project" value="TreeGrafter"/>
</dbReference>
<dbReference type="PROSITE" id="PS00671">
    <property type="entry name" value="D_2_HYDROXYACID_DH_3"/>
    <property type="match status" value="1"/>
</dbReference>
<evidence type="ECO:0000256" key="2">
    <source>
        <dbReference type="ARBA" id="ARBA00023027"/>
    </source>
</evidence>
<dbReference type="InterPro" id="IPR006140">
    <property type="entry name" value="D-isomer_DH_NAD-bd"/>
</dbReference>
<dbReference type="CDD" id="cd12167">
    <property type="entry name" value="2-Hacid_dh_8"/>
    <property type="match status" value="1"/>
</dbReference>
<gene>
    <name evidence="4" type="primary">serA_2</name>
    <name evidence="4" type="ORF">SCNRRL3882_1710</name>
</gene>
<evidence type="ECO:0000256" key="1">
    <source>
        <dbReference type="ARBA" id="ARBA00023002"/>
    </source>
</evidence>
<reference evidence="5" key="1">
    <citation type="submission" date="2017-11" db="EMBL/GenBank/DDBJ databases">
        <authorList>
            <person name="Wibberg D."/>
        </authorList>
    </citation>
    <scope>NUCLEOTIDE SEQUENCE [LARGE SCALE GENOMIC DNA]</scope>
</reference>
<organism evidence="4 5">
    <name type="scientific">Streptomyces chartreusis NRRL 3882</name>
    <dbReference type="NCBI Taxonomy" id="1079985"/>
    <lineage>
        <taxon>Bacteria</taxon>
        <taxon>Bacillati</taxon>
        <taxon>Actinomycetota</taxon>
        <taxon>Actinomycetes</taxon>
        <taxon>Kitasatosporales</taxon>
        <taxon>Streptomycetaceae</taxon>
        <taxon>Streptomyces</taxon>
    </lineage>
</organism>
<dbReference type="GO" id="GO:0051287">
    <property type="term" value="F:NAD binding"/>
    <property type="evidence" value="ECO:0007669"/>
    <property type="project" value="InterPro"/>
</dbReference>
<dbReference type="Pfam" id="PF02826">
    <property type="entry name" value="2-Hacid_dh_C"/>
    <property type="match status" value="1"/>
</dbReference>
<dbReference type="PROSITE" id="PS00670">
    <property type="entry name" value="D_2_HYDROXYACID_DH_2"/>
    <property type="match status" value="1"/>
</dbReference>
<dbReference type="InterPro" id="IPR050223">
    <property type="entry name" value="D-isomer_2-hydroxyacid_DH"/>
</dbReference>
<dbReference type="Proteomes" id="UP000235464">
    <property type="component" value="Chromosome I"/>
</dbReference>
<evidence type="ECO:0000259" key="3">
    <source>
        <dbReference type="Pfam" id="PF02826"/>
    </source>
</evidence>
<protein>
    <submittedName>
        <fullName evidence="4">D-3-phosphoglycerate dehydrogenase</fullName>
        <ecNumber evidence="4">1.1.1.95</ecNumber>
    </submittedName>
</protein>
<dbReference type="RefSeq" id="WP_010042531.1">
    <property type="nucleotide sequence ID" value="NZ_LT962942.1"/>
</dbReference>
<dbReference type="AlphaFoldDB" id="A0A2N9B4G6"/>
<dbReference type="Gene3D" id="3.40.50.720">
    <property type="entry name" value="NAD(P)-binding Rossmann-like Domain"/>
    <property type="match status" value="2"/>
</dbReference>